<dbReference type="RefSeq" id="WP_058262780.1">
    <property type="nucleotide sequence ID" value="NZ_CP051181.1"/>
</dbReference>
<keyword evidence="3 5" id="KW-1133">Transmembrane helix</keyword>
<feature type="transmembrane region" description="Helical" evidence="5">
    <location>
        <begin position="6"/>
        <end position="24"/>
    </location>
</feature>
<evidence type="ECO:0000313" key="6">
    <source>
        <dbReference type="EMBL" id="CUH65744.1"/>
    </source>
</evidence>
<organism evidence="6 7">
    <name type="scientific">Thalassovita gelatinovora</name>
    <name type="common">Thalassobius gelatinovorus</name>
    <dbReference type="NCBI Taxonomy" id="53501"/>
    <lineage>
        <taxon>Bacteria</taxon>
        <taxon>Pseudomonadati</taxon>
        <taxon>Pseudomonadota</taxon>
        <taxon>Alphaproteobacteria</taxon>
        <taxon>Rhodobacterales</taxon>
        <taxon>Roseobacteraceae</taxon>
        <taxon>Thalassovita</taxon>
    </lineage>
</organism>
<dbReference type="SUPFAM" id="SSF161084">
    <property type="entry name" value="MAPEG domain-like"/>
    <property type="match status" value="1"/>
</dbReference>
<dbReference type="Gene3D" id="1.20.120.550">
    <property type="entry name" value="Membrane associated eicosanoid/glutathione metabolism-like domain"/>
    <property type="match status" value="1"/>
</dbReference>
<keyword evidence="4 5" id="KW-0472">Membrane</keyword>
<dbReference type="STRING" id="53501.SAMN04488043_11416"/>
<evidence type="ECO:0000256" key="2">
    <source>
        <dbReference type="ARBA" id="ARBA00022692"/>
    </source>
</evidence>
<evidence type="ECO:0000256" key="5">
    <source>
        <dbReference type="SAM" id="Phobius"/>
    </source>
</evidence>
<dbReference type="InterPro" id="IPR001129">
    <property type="entry name" value="Membr-assoc_MAPEG"/>
</dbReference>
<evidence type="ECO:0000256" key="1">
    <source>
        <dbReference type="ARBA" id="ARBA00004370"/>
    </source>
</evidence>
<dbReference type="PANTHER" id="PTHR35814:SF1">
    <property type="entry name" value="GLUTATHIONE S-TRANSFERASE-RELATED"/>
    <property type="match status" value="1"/>
</dbReference>
<gene>
    <name evidence="6" type="primary">yecN</name>
    <name evidence="6" type="ORF">TG4357_02037</name>
</gene>
<protein>
    <submittedName>
        <fullName evidence="6">Inner membrane protein YecN</fullName>
    </submittedName>
</protein>
<dbReference type="InterPro" id="IPR023352">
    <property type="entry name" value="MAPEG-like_dom_sf"/>
</dbReference>
<keyword evidence="2 5" id="KW-0812">Transmembrane</keyword>
<evidence type="ECO:0000256" key="3">
    <source>
        <dbReference type="ARBA" id="ARBA00022989"/>
    </source>
</evidence>
<dbReference type="Pfam" id="PF01124">
    <property type="entry name" value="MAPEG"/>
    <property type="match status" value="1"/>
</dbReference>
<keyword evidence="7" id="KW-1185">Reference proteome</keyword>
<comment type="subcellular location">
    <subcellularLocation>
        <location evidence="1">Membrane</location>
    </subcellularLocation>
</comment>
<evidence type="ECO:0000313" key="7">
    <source>
        <dbReference type="Proteomes" id="UP000051587"/>
    </source>
</evidence>
<accession>A0A0P1FC13</accession>
<dbReference type="OrthoDB" id="7619858at2"/>
<sequence>MLAITAIYASLMGLLFITLSANVIRCRFKARVSVGDGGDPALIKAIRSQANCAEYAPIGLILLGISEIQGAPGWAVHVLGGALLGARVLHAYGFGHRPQIVWMRQLGIVLTMAMIVLAALGNLGHALI</sequence>
<feature type="transmembrane region" description="Helical" evidence="5">
    <location>
        <begin position="106"/>
        <end position="127"/>
    </location>
</feature>
<dbReference type="Proteomes" id="UP000051587">
    <property type="component" value="Unassembled WGS sequence"/>
</dbReference>
<dbReference type="AlphaFoldDB" id="A0A0P1FC13"/>
<dbReference type="EMBL" id="CYSA01000018">
    <property type="protein sequence ID" value="CUH65744.1"/>
    <property type="molecule type" value="Genomic_DNA"/>
</dbReference>
<name>A0A0P1FC13_THAGE</name>
<reference evidence="6 7" key="1">
    <citation type="submission" date="2015-09" db="EMBL/GenBank/DDBJ databases">
        <authorList>
            <consortium name="Swine Surveillance"/>
        </authorList>
    </citation>
    <scope>NUCLEOTIDE SEQUENCE [LARGE SCALE GENOMIC DNA]</scope>
    <source>
        <strain evidence="6 7">CECT 4357</strain>
    </source>
</reference>
<dbReference type="GO" id="GO:0016020">
    <property type="term" value="C:membrane"/>
    <property type="evidence" value="ECO:0007669"/>
    <property type="project" value="UniProtKB-SubCell"/>
</dbReference>
<dbReference type="PANTHER" id="PTHR35814">
    <property type="match status" value="1"/>
</dbReference>
<proteinExistence type="predicted"/>
<evidence type="ECO:0000256" key="4">
    <source>
        <dbReference type="ARBA" id="ARBA00023136"/>
    </source>
</evidence>